<protein>
    <submittedName>
        <fullName evidence="2">Uncharacterized protein</fullName>
    </submittedName>
</protein>
<feature type="region of interest" description="Disordered" evidence="1">
    <location>
        <begin position="228"/>
        <end position="273"/>
    </location>
</feature>
<gene>
    <name evidence="2" type="ORF">IWZ03DRAFT_201142</name>
</gene>
<accession>A0ABR1KHZ2</accession>
<feature type="compositionally biased region" description="Basic residues" evidence="1">
    <location>
        <begin position="811"/>
        <end position="825"/>
    </location>
</feature>
<name>A0ABR1KHZ2_9PEZI</name>
<feature type="compositionally biased region" description="Low complexity" evidence="1">
    <location>
        <begin position="722"/>
        <end position="740"/>
    </location>
</feature>
<feature type="compositionally biased region" description="Low complexity" evidence="1">
    <location>
        <begin position="769"/>
        <end position="780"/>
    </location>
</feature>
<feature type="compositionally biased region" description="Polar residues" evidence="1">
    <location>
        <begin position="1"/>
        <end position="12"/>
    </location>
</feature>
<organism evidence="2 3">
    <name type="scientific">Phyllosticta citriasiana</name>
    <dbReference type="NCBI Taxonomy" id="595635"/>
    <lineage>
        <taxon>Eukaryota</taxon>
        <taxon>Fungi</taxon>
        <taxon>Dikarya</taxon>
        <taxon>Ascomycota</taxon>
        <taxon>Pezizomycotina</taxon>
        <taxon>Dothideomycetes</taxon>
        <taxon>Dothideomycetes incertae sedis</taxon>
        <taxon>Botryosphaeriales</taxon>
        <taxon>Phyllostictaceae</taxon>
        <taxon>Phyllosticta</taxon>
    </lineage>
</organism>
<feature type="region of interest" description="Disordered" evidence="1">
    <location>
        <begin position="30"/>
        <end position="49"/>
    </location>
</feature>
<feature type="compositionally biased region" description="Low complexity" evidence="1">
    <location>
        <begin position="693"/>
        <end position="712"/>
    </location>
</feature>
<keyword evidence="3" id="KW-1185">Reference proteome</keyword>
<feature type="region of interest" description="Disordered" evidence="1">
    <location>
        <begin position="1"/>
        <end position="20"/>
    </location>
</feature>
<sequence>MASEENFNSEISRSMAPVFRRKDDRLEPEMLDHTLHRVSPPRYASPERHRSPIPFAQVKSLSIDQEIELKRRLAYEDRHRMALEDHGCPPCCPSDVEFPYQSPLGEYEGIVNWWKSRGQPYILASQLEDWEIFCEWRKNLRPQAFTEHELRMYTNEICARRHRFGLEGEINLELRIEDQSRSQNLIEYQDYHHQIHAHWEESKEEDVVENHKILLQWIEEQREKMAVEEAESELHRPTEDRIVEPRTETQLLSQEQPHSADSSSRDSEDSFDPEAFSYRAGRNLGRNAPPIDLDDLNRRLENASSPRWASPGRFVTPERLTPESQRTRIATPYNPEKLRLANVACENEARKALEESGCPPCCPIDIEYPYKKPLGKYKRIIKWWRIKSKFLLLGDSWVHEAHLRDWQKFCRWRSQRRPTRCTRQAFKKFLDEFRERRRAFGLEGEVHLEPEVEKQTRLQNWIEYQDFHHRQQARLEEKPYEDWVKRHKHVLPWIEEQRKIMFAEEAGSNLTGTQAEPASRHQTSKSQSRPAPGRTKTVAANSMMPDQEGPSKKRRRQPANEGADGGPEEEARPRKPRRTSKVSQVAKAKASKKADSAPRRNTRQLRKNSQTAVNAIEERTEKSATAGLTNNASRRNTRQLQQARAPAPTGPAKKAEESTASNAPTTTSSRKTRKAAQTAEPVRTESAKKTKETAASAASFSNFPTTTAKTTTSGRKPRTRLAQQPATAEPTPAPASNAPKARTKKTTTTRANANTTQLSAKSQPQKQEPLPTATRTTAPPRRGRKSKTRSIAAAAVAEAGPAQDGAAAAKTTRRSGRTGTRARAR</sequence>
<feature type="compositionally biased region" description="Polar residues" evidence="1">
    <location>
        <begin position="626"/>
        <end position="642"/>
    </location>
</feature>
<comment type="caution">
    <text evidence="2">The sequence shown here is derived from an EMBL/GenBank/DDBJ whole genome shotgun (WGS) entry which is preliminary data.</text>
</comment>
<feature type="compositionally biased region" description="Polar residues" evidence="1">
    <location>
        <begin position="248"/>
        <end position="257"/>
    </location>
</feature>
<reference evidence="2 3" key="1">
    <citation type="submission" date="2024-04" db="EMBL/GenBank/DDBJ databases">
        <title>Phyllosticta paracitricarpa is synonymous to the EU quarantine fungus P. citricarpa based on phylogenomic analyses.</title>
        <authorList>
            <consortium name="Lawrence Berkeley National Laboratory"/>
            <person name="Van Ingen-Buijs V.A."/>
            <person name="Van Westerhoven A.C."/>
            <person name="Haridas S."/>
            <person name="Skiadas P."/>
            <person name="Martin F."/>
            <person name="Groenewald J.Z."/>
            <person name="Crous P.W."/>
            <person name="Seidl M.F."/>
        </authorList>
    </citation>
    <scope>NUCLEOTIDE SEQUENCE [LARGE SCALE GENOMIC DNA]</scope>
    <source>
        <strain evidence="2 3">CBS 123371</strain>
    </source>
</reference>
<proteinExistence type="predicted"/>
<dbReference type="Proteomes" id="UP001363622">
    <property type="component" value="Unassembled WGS sequence"/>
</dbReference>
<dbReference type="EMBL" id="JBBPHU010000007">
    <property type="protein sequence ID" value="KAK7515347.1"/>
    <property type="molecule type" value="Genomic_DNA"/>
</dbReference>
<evidence type="ECO:0000256" key="1">
    <source>
        <dbReference type="SAM" id="MobiDB-lite"/>
    </source>
</evidence>
<feature type="compositionally biased region" description="Polar residues" evidence="1">
    <location>
        <begin position="757"/>
        <end position="766"/>
    </location>
</feature>
<feature type="compositionally biased region" description="Polar residues" evidence="1">
    <location>
        <begin position="510"/>
        <end position="529"/>
    </location>
</feature>
<evidence type="ECO:0000313" key="2">
    <source>
        <dbReference type="EMBL" id="KAK7515347.1"/>
    </source>
</evidence>
<feature type="compositionally biased region" description="Low complexity" evidence="1">
    <location>
        <begin position="792"/>
        <end position="810"/>
    </location>
</feature>
<feature type="region of interest" description="Disordered" evidence="1">
    <location>
        <begin position="510"/>
        <end position="825"/>
    </location>
</feature>
<feature type="compositionally biased region" description="Low complexity" evidence="1">
    <location>
        <begin position="658"/>
        <end position="669"/>
    </location>
</feature>
<feature type="compositionally biased region" description="Basic and acidic residues" evidence="1">
    <location>
        <begin position="682"/>
        <end position="692"/>
    </location>
</feature>
<feature type="compositionally biased region" description="Basic and acidic residues" evidence="1">
    <location>
        <begin position="228"/>
        <end position="247"/>
    </location>
</feature>
<evidence type="ECO:0000313" key="3">
    <source>
        <dbReference type="Proteomes" id="UP001363622"/>
    </source>
</evidence>